<dbReference type="Pfam" id="PF01501">
    <property type="entry name" value="Glyco_transf_8"/>
    <property type="match status" value="1"/>
</dbReference>
<evidence type="ECO:0000313" key="2">
    <source>
        <dbReference type="Proteomes" id="UP001231124"/>
    </source>
</evidence>
<accession>A0ABU0I1M2</accession>
<dbReference type="EMBL" id="JAUSVP010000009">
    <property type="protein sequence ID" value="MDQ0448504.1"/>
    <property type="molecule type" value="Genomic_DNA"/>
</dbReference>
<proteinExistence type="predicted"/>
<sequence length="316" mass="35556">MTATAKSCWCYVVNEGYLLPALVSATQLRSHLHERADDILVVCIGEETDVTRAAARVGREHGIEVVVAPLSLLKGLPMYCARLFLCDVLDGRGYDFVTYADADTQFVGDLGDLAAAQPRAGSLLAVPDIMSMTINHPSKALNGCKAYFDKIGIPPRNQRIYFNTGVMKFRSSDWGAISRECLQVMGRRQVSDFLYPDQDALNIVMDGNQTLASFRWNYPAFFIGRKLDDIVAPSIVHFMSRPRPWDGPFPPWGRPAFQPYLTFVEAHPDFAHLLKPARNVRLVRYMLQQAYKQATESWGSEFFRSRIAQFESTAFV</sequence>
<comment type="caution">
    <text evidence="1">The sequence shown here is derived from an EMBL/GenBank/DDBJ whole genome shotgun (WGS) entry which is preliminary data.</text>
</comment>
<dbReference type="SUPFAM" id="SSF53448">
    <property type="entry name" value="Nucleotide-diphospho-sugar transferases"/>
    <property type="match status" value="1"/>
</dbReference>
<dbReference type="Gene3D" id="3.90.550.10">
    <property type="entry name" value="Spore Coat Polysaccharide Biosynthesis Protein SpsA, Chain A"/>
    <property type="match status" value="1"/>
</dbReference>
<dbReference type="Proteomes" id="UP001231124">
    <property type="component" value="Unassembled WGS sequence"/>
</dbReference>
<evidence type="ECO:0000313" key="1">
    <source>
        <dbReference type="EMBL" id="MDQ0448504.1"/>
    </source>
</evidence>
<dbReference type="RefSeq" id="WP_238200927.1">
    <property type="nucleotide sequence ID" value="NZ_BPQE01000001.1"/>
</dbReference>
<keyword evidence="2" id="KW-1185">Reference proteome</keyword>
<name>A0ABU0I1M2_9HYPH</name>
<reference evidence="1 2" key="1">
    <citation type="submission" date="2023-07" db="EMBL/GenBank/DDBJ databases">
        <title>Genomic Encyclopedia of Type Strains, Phase IV (KMG-IV): sequencing the most valuable type-strain genomes for metagenomic binning, comparative biology and taxonomic classification.</title>
        <authorList>
            <person name="Goeker M."/>
        </authorList>
    </citation>
    <scope>NUCLEOTIDE SEQUENCE [LARGE SCALE GENOMIC DNA]</scope>
    <source>
        <strain evidence="1 2">DSM 19013</strain>
    </source>
</reference>
<organism evidence="1 2">
    <name type="scientific">Methylobacterium aerolatum</name>
    <dbReference type="NCBI Taxonomy" id="418708"/>
    <lineage>
        <taxon>Bacteria</taxon>
        <taxon>Pseudomonadati</taxon>
        <taxon>Pseudomonadota</taxon>
        <taxon>Alphaproteobacteria</taxon>
        <taxon>Hyphomicrobiales</taxon>
        <taxon>Methylobacteriaceae</taxon>
        <taxon>Methylobacterium</taxon>
    </lineage>
</organism>
<dbReference type="InterPro" id="IPR002495">
    <property type="entry name" value="Glyco_trans_8"/>
</dbReference>
<dbReference type="InterPro" id="IPR029044">
    <property type="entry name" value="Nucleotide-diphossugar_trans"/>
</dbReference>
<protein>
    <submittedName>
        <fullName evidence="1">Lipopolysaccharide biosynthesis glycosyltransferase</fullName>
    </submittedName>
</protein>
<gene>
    <name evidence="1" type="ORF">QO012_003015</name>
</gene>